<dbReference type="Gene3D" id="1.10.3210.10">
    <property type="entry name" value="Hypothetical protein af1432"/>
    <property type="match status" value="1"/>
</dbReference>
<evidence type="ECO:0000313" key="5">
    <source>
        <dbReference type="EMBL" id="AXV07915.1"/>
    </source>
</evidence>
<dbReference type="AlphaFoldDB" id="A0A346Y0B8"/>
<evidence type="ECO:0000256" key="1">
    <source>
        <dbReference type="PROSITE-ProRule" id="PRU00169"/>
    </source>
</evidence>
<keyword evidence="5" id="KW-0378">Hydrolase</keyword>
<feature type="domain" description="Response regulatory" evidence="2">
    <location>
        <begin position="11"/>
        <end position="129"/>
    </location>
</feature>
<dbReference type="Proteomes" id="UP000264006">
    <property type="component" value="Chromosome"/>
</dbReference>
<evidence type="ECO:0000313" key="6">
    <source>
        <dbReference type="Proteomes" id="UP000264006"/>
    </source>
</evidence>
<feature type="domain" description="HD-GYP" evidence="4">
    <location>
        <begin position="156"/>
        <end position="347"/>
    </location>
</feature>
<dbReference type="InterPro" id="IPR006674">
    <property type="entry name" value="HD_domain"/>
</dbReference>
<dbReference type="CDD" id="cd00077">
    <property type="entry name" value="HDc"/>
    <property type="match status" value="1"/>
</dbReference>
<dbReference type="KEGG" id="euz:DVS28_a3240"/>
<dbReference type="PANTHER" id="PTHR45228">
    <property type="entry name" value="CYCLIC DI-GMP PHOSPHODIESTERASE TM_0186-RELATED"/>
    <property type="match status" value="1"/>
</dbReference>
<dbReference type="PROSITE" id="PS51831">
    <property type="entry name" value="HD"/>
    <property type="match status" value="1"/>
</dbReference>
<evidence type="ECO:0000259" key="3">
    <source>
        <dbReference type="PROSITE" id="PS51831"/>
    </source>
</evidence>
<dbReference type="PANTHER" id="PTHR45228:SF1">
    <property type="entry name" value="CYCLIC DI-GMP PHOSPHODIESTERASE TM_0186"/>
    <property type="match status" value="1"/>
</dbReference>
<dbReference type="Gene3D" id="3.40.50.2300">
    <property type="match status" value="1"/>
</dbReference>
<dbReference type="InterPro" id="IPR052020">
    <property type="entry name" value="Cyclic_di-GMP/3'3'-cGAMP_PDE"/>
</dbReference>
<organism evidence="5 6">
    <name type="scientific">Euzebya pacifica</name>
    <dbReference type="NCBI Taxonomy" id="1608957"/>
    <lineage>
        <taxon>Bacteria</taxon>
        <taxon>Bacillati</taxon>
        <taxon>Actinomycetota</taxon>
        <taxon>Nitriliruptoria</taxon>
        <taxon>Euzebyales</taxon>
    </lineage>
</organism>
<feature type="domain" description="HD" evidence="3">
    <location>
        <begin position="178"/>
        <end position="301"/>
    </location>
</feature>
<protein>
    <submittedName>
        <fullName evidence="5">Response regulator receiver (CheY-like) modulated metal dependent phosphohydrolase</fullName>
    </submittedName>
</protein>
<dbReference type="OrthoDB" id="9802066at2"/>
<proteinExistence type="predicted"/>
<dbReference type="PROSITE" id="PS50110">
    <property type="entry name" value="RESPONSE_REGULATORY"/>
    <property type="match status" value="1"/>
</dbReference>
<keyword evidence="1" id="KW-0597">Phosphoprotein</keyword>
<dbReference type="InterPro" id="IPR001789">
    <property type="entry name" value="Sig_transdc_resp-reg_receiver"/>
</dbReference>
<dbReference type="InterPro" id="IPR003607">
    <property type="entry name" value="HD/PDEase_dom"/>
</dbReference>
<name>A0A346Y0B8_9ACTN</name>
<dbReference type="Pfam" id="PF13487">
    <property type="entry name" value="HD_5"/>
    <property type="match status" value="1"/>
</dbReference>
<keyword evidence="6" id="KW-1185">Reference proteome</keyword>
<feature type="modified residue" description="4-aspartylphosphate" evidence="1">
    <location>
        <position position="61"/>
    </location>
</feature>
<gene>
    <name evidence="5" type="ORF">DVS28_a3240</name>
</gene>
<sequence>MHPPENHHDARIFVIDDEPTNVLLLRRILGHEGYRHVHTATDPMALPQLLELGWPDLVLLDLNMPAMDGFEVMDLLDDLNEHATFLPILVLTADANTATRDRALAGGAMDFVTKPFDRTEVLLRMHNLLQTRWLHARLEESNRTLESRVRERTAALWQAQAETVDRLAMAAEFRDDSTGAHIRRVGETSRAIALELGLDDDRAELIGLAAPLHDLGKIKVPDRVLLKPGPLDEEEFAIIRTHTEVGHQLLRDSESPLLQLASVMALYHHDRWDGQGYHDVRGEDIPLEARIVSVADVYDALTHERCYKEAWPEEVALVEIADASGRQFDPSVVDAFLEVVDRPVTTA</sequence>
<reference evidence="5 6" key="1">
    <citation type="submission" date="2018-09" db="EMBL/GenBank/DDBJ databases">
        <title>Complete genome sequence of Euzebya sp. DY32-46 isolated from seawater of Pacific Ocean.</title>
        <authorList>
            <person name="Xu L."/>
            <person name="Wu Y.-H."/>
            <person name="Xu X.-W."/>
        </authorList>
    </citation>
    <scope>NUCLEOTIDE SEQUENCE [LARGE SCALE GENOMIC DNA]</scope>
    <source>
        <strain evidence="5 6">DY32-46</strain>
    </source>
</reference>
<dbReference type="SMART" id="SM00448">
    <property type="entry name" value="REC"/>
    <property type="match status" value="1"/>
</dbReference>
<evidence type="ECO:0000259" key="4">
    <source>
        <dbReference type="PROSITE" id="PS51832"/>
    </source>
</evidence>
<dbReference type="EMBL" id="CP031165">
    <property type="protein sequence ID" value="AXV07915.1"/>
    <property type="molecule type" value="Genomic_DNA"/>
</dbReference>
<accession>A0A346Y0B8</accession>
<dbReference type="PROSITE" id="PS51832">
    <property type="entry name" value="HD_GYP"/>
    <property type="match status" value="1"/>
</dbReference>
<dbReference type="Pfam" id="PF00072">
    <property type="entry name" value="Response_reg"/>
    <property type="match status" value="1"/>
</dbReference>
<dbReference type="InterPro" id="IPR037522">
    <property type="entry name" value="HD_GYP_dom"/>
</dbReference>
<dbReference type="GO" id="GO:0000160">
    <property type="term" value="P:phosphorelay signal transduction system"/>
    <property type="evidence" value="ECO:0007669"/>
    <property type="project" value="InterPro"/>
</dbReference>
<evidence type="ECO:0000259" key="2">
    <source>
        <dbReference type="PROSITE" id="PS50110"/>
    </source>
</evidence>
<dbReference type="SUPFAM" id="SSF52172">
    <property type="entry name" value="CheY-like"/>
    <property type="match status" value="1"/>
</dbReference>
<dbReference type="GO" id="GO:0016787">
    <property type="term" value="F:hydrolase activity"/>
    <property type="evidence" value="ECO:0007669"/>
    <property type="project" value="UniProtKB-KW"/>
</dbReference>
<dbReference type="SMART" id="SM00471">
    <property type="entry name" value="HDc"/>
    <property type="match status" value="1"/>
</dbReference>
<dbReference type="SUPFAM" id="SSF109604">
    <property type="entry name" value="HD-domain/PDEase-like"/>
    <property type="match status" value="1"/>
</dbReference>
<dbReference type="InterPro" id="IPR011006">
    <property type="entry name" value="CheY-like_superfamily"/>
</dbReference>
<dbReference type="RefSeq" id="WP_114592337.1">
    <property type="nucleotide sequence ID" value="NZ_CP031165.1"/>
</dbReference>